<evidence type="ECO:0000313" key="2">
    <source>
        <dbReference type="Proteomes" id="UP000277671"/>
    </source>
</evidence>
<dbReference type="AlphaFoldDB" id="A0A495JPT9"/>
<evidence type="ECO:0000313" key="1">
    <source>
        <dbReference type="EMBL" id="RKR91010.1"/>
    </source>
</evidence>
<dbReference type="EMBL" id="RBKT01000001">
    <property type="protein sequence ID" value="RKR91010.1"/>
    <property type="molecule type" value="Genomic_DNA"/>
</dbReference>
<protein>
    <submittedName>
        <fullName evidence="1">Uncharacterized protein (TIGR03089 family)</fullName>
    </submittedName>
</protein>
<dbReference type="InterPro" id="IPR042099">
    <property type="entry name" value="ANL_N_sf"/>
</dbReference>
<name>A0A495JPT9_9ACTN</name>
<dbReference type="Proteomes" id="UP000277671">
    <property type="component" value="Unassembled WGS sequence"/>
</dbReference>
<proteinExistence type="predicted"/>
<accession>A0A495JPT9</accession>
<dbReference type="SUPFAM" id="SSF56801">
    <property type="entry name" value="Acetyl-CoA synthetase-like"/>
    <property type="match status" value="1"/>
</dbReference>
<dbReference type="NCBIfam" id="TIGR03089">
    <property type="entry name" value="TIGR03089 family protein"/>
    <property type="match status" value="1"/>
</dbReference>
<comment type="caution">
    <text evidence="1">The sequence shown here is derived from an EMBL/GenBank/DDBJ whole genome shotgun (WGS) entry which is preliminary data.</text>
</comment>
<gene>
    <name evidence="1" type="ORF">BDK92_5394</name>
</gene>
<keyword evidence="2" id="KW-1185">Reference proteome</keyword>
<dbReference type="InterPro" id="IPR017523">
    <property type="entry name" value="Rv3268"/>
</dbReference>
<dbReference type="Gene3D" id="3.40.50.12780">
    <property type="entry name" value="N-terminal domain of ligase-like"/>
    <property type="match status" value="1"/>
</dbReference>
<reference evidence="1 2" key="1">
    <citation type="submission" date="2018-10" db="EMBL/GenBank/DDBJ databases">
        <title>Sequencing the genomes of 1000 actinobacteria strains.</title>
        <authorList>
            <person name="Klenk H.-P."/>
        </authorList>
    </citation>
    <scope>NUCLEOTIDE SEQUENCE [LARGE SCALE GENOMIC DNA]</scope>
    <source>
        <strain evidence="1 2">DSM 45175</strain>
    </source>
</reference>
<organism evidence="1 2">
    <name type="scientific">Micromonospora pisi</name>
    <dbReference type="NCBI Taxonomy" id="589240"/>
    <lineage>
        <taxon>Bacteria</taxon>
        <taxon>Bacillati</taxon>
        <taxon>Actinomycetota</taxon>
        <taxon>Actinomycetes</taxon>
        <taxon>Micromonosporales</taxon>
        <taxon>Micromonosporaceae</taxon>
        <taxon>Micromonospora</taxon>
    </lineage>
</organism>
<sequence>MVGPMDLTAAPRTREAPALLSLAAGDGGRPLLTYCDDATGERVDLPAAALGEWTARTANLLVDGCGLLPGDRAAVLLPPHWQTAAVLLGAWSAGVSVAFHPLATAGLPRIGAGSDLPVDATFVARDRVDNWLEDVPEADHRFVLGLASGGAPLGEVPDGYRDYVTEVRAHGDSLPPYASVQPTDAATVDGTSYREWATLAREIAELRGIRAGDRVLVETAEHEHPVKWLLAPLFVGASVILCANLEPGTADARARTEGATLVF</sequence>